<evidence type="ECO:0000259" key="8">
    <source>
        <dbReference type="PROSITE" id="PS51455"/>
    </source>
</evidence>
<dbReference type="SUPFAM" id="SSF57903">
    <property type="entry name" value="FYVE/PHD zinc finger"/>
    <property type="match status" value="1"/>
</dbReference>
<evidence type="ECO:0000256" key="2">
    <source>
        <dbReference type="ARBA" id="ARBA00022723"/>
    </source>
</evidence>
<dbReference type="GO" id="GO:0008270">
    <property type="term" value="F:zinc ion binding"/>
    <property type="evidence" value="ECO:0007669"/>
    <property type="project" value="UniProtKB-KW"/>
</dbReference>
<dbReference type="InterPro" id="IPR011011">
    <property type="entry name" value="Znf_FYVE_PHD"/>
</dbReference>
<dbReference type="Gene3D" id="3.30.810.10">
    <property type="entry name" value="2-Layer Sandwich"/>
    <property type="match status" value="1"/>
</dbReference>
<dbReference type="GO" id="GO:0000285">
    <property type="term" value="F:1-phosphatidylinositol-3-phosphate 5-kinase activity"/>
    <property type="evidence" value="ECO:0007669"/>
    <property type="project" value="UniProtKB-EC"/>
</dbReference>
<dbReference type="SUPFAM" id="SSF52029">
    <property type="entry name" value="GroEL apical domain-like"/>
    <property type="match status" value="1"/>
</dbReference>
<dbReference type="InterPro" id="IPR027484">
    <property type="entry name" value="PInositol-4-P-5-kinase_N"/>
</dbReference>
<keyword evidence="3 5" id="KW-0863">Zinc-finger</keyword>
<reference evidence="9" key="1">
    <citation type="submission" date="2021-09" db="EMBL/GenBank/DDBJ databases">
        <authorList>
            <consortium name="AG Swart"/>
            <person name="Singh M."/>
            <person name="Singh A."/>
            <person name="Seah K."/>
            <person name="Emmerich C."/>
        </authorList>
    </citation>
    <scope>NUCLEOTIDE SEQUENCE</scope>
    <source>
        <strain evidence="9">ATCC30299</strain>
    </source>
</reference>
<dbReference type="Pfam" id="PF00118">
    <property type="entry name" value="Cpn60_TCP1"/>
    <property type="match status" value="1"/>
</dbReference>
<dbReference type="InterPro" id="IPR017455">
    <property type="entry name" value="Znf_FYVE-rel"/>
</dbReference>
<dbReference type="Gene3D" id="3.50.7.10">
    <property type="entry name" value="GroEL"/>
    <property type="match status" value="1"/>
</dbReference>
<gene>
    <name evidence="9" type="ORF">BSTOLATCC_MIC24158</name>
</gene>
<dbReference type="SMART" id="SM00064">
    <property type="entry name" value="FYVE"/>
    <property type="match status" value="1"/>
</dbReference>
<organism evidence="9 10">
    <name type="scientific">Blepharisma stoltei</name>
    <dbReference type="NCBI Taxonomy" id="1481888"/>
    <lineage>
        <taxon>Eukaryota</taxon>
        <taxon>Sar</taxon>
        <taxon>Alveolata</taxon>
        <taxon>Ciliophora</taxon>
        <taxon>Postciliodesmatophora</taxon>
        <taxon>Heterotrichea</taxon>
        <taxon>Heterotrichida</taxon>
        <taxon>Blepharismidae</taxon>
        <taxon>Blepharisma</taxon>
    </lineage>
</organism>
<dbReference type="Pfam" id="PF01504">
    <property type="entry name" value="PIP5K"/>
    <property type="match status" value="1"/>
</dbReference>
<keyword evidence="6" id="KW-0808">Transferase</keyword>
<dbReference type="InterPro" id="IPR000306">
    <property type="entry name" value="Znf_FYVE"/>
</dbReference>
<protein>
    <recommendedName>
        <fullName evidence="1">1-phosphatidylinositol-3-phosphate 5-kinase</fullName>
        <ecNumber evidence="1">2.7.1.150</ecNumber>
    </recommendedName>
</protein>
<evidence type="ECO:0000256" key="3">
    <source>
        <dbReference type="ARBA" id="ARBA00022771"/>
    </source>
</evidence>
<proteinExistence type="predicted"/>
<keyword evidence="6" id="KW-0547">Nucleotide-binding</keyword>
<evidence type="ECO:0000259" key="7">
    <source>
        <dbReference type="PROSITE" id="PS50178"/>
    </source>
</evidence>
<keyword evidence="10" id="KW-1185">Reference proteome</keyword>
<dbReference type="PROSITE" id="PS51455">
    <property type="entry name" value="PIPK"/>
    <property type="match status" value="1"/>
</dbReference>
<dbReference type="Gene3D" id="3.30.40.10">
    <property type="entry name" value="Zinc/RING finger domain, C3HC4 (zinc finger)"/>
    <property type="match status" value="1"/>
</dbReference>
<dbReference type="PANTHER" id="PTHR45748">
    <property type="entry name" value="1-PHOSPHATIDYLINOSITOL 3-PHOSPHATE 5-KINASE-RELATED"/>
    <property type="match status" value="1"/>
</dbReference>
<evidence type="ECO:0000256" key="4">
    <source>
        <dbReference type="ARBA" id="ARBA00022833"/>
    </source>
</evidence>
<dbReference type="EMBL" id="CAJZBQ010000023">
    <property type="protein sequence ID" value="CAG9319607.1"/>
    <property type="molecule type" value="Genomic_DNA"/>
</dbReference>
<sequence>MASEFTILNREFWMPDYSGKTCFKCEKPFNAVRRRHHCRYCGLIFCANCSSPKKQLENGNWIYRSCEKCLVMLQTPRPRPSMHLATPSMTSPEILLKMNEDSKLQESSELKSKFIEIKRTESKVKDLLSELTTDYHKGFNEYSNEFLETRAQALLLELGINQAWESTIIKIVKQIVSTLCPSIRYRQDAMSIASYLKFVLVKYSDDSLTKYINGVIIKKNTANKRMTKAFDKPKLLILSGSADFGGSEKKLVAMHKLVDQEENYTKIMVKKIKSMGPNIILIENSMPLNALNELISLNIATFVKVKLKDLELVARCTLGKVLNSLDQSSNTSIYLGDCGKFFVEAIGKENYAHFIDPEYPTLVSTIILSGPSIEMLKKIKIAIKRLSVEYRNIRIERSFLIQGSVNVVPHIFINFYATNADYKMISVCQNKICHKTRKLNLDFYGKNDRTLGEFLSNASKTIDDLCEYECGQPLKNHVFYYIKGDRRAKLVISKSNSGSNDEIVMTRACKHCKKLDECSVLLSKATWEYSFHKFIYNFFIKVAIFGNSLRCHHDFYSSRFIFYLSGARIFIEREENPIYELVPQLTSFEYASQSLESDFNQLKSTVKSVLDQLDHIDRDLREKIKREGQEEETEWDVLREKANSIKEAIDKTTNKLMKSQLSSYPSQLCLENYKRSLFFKCCDIKVQLETTINNILRIKLGYKLAEPETIRIREMAIDANLSLKTLEEPTSVFLSAEPFSEKDAFLDSPSFKTLRNGAMTLPLGQGGQWISVEEKDRLSIVAYTLNSISYHQSIINKEAQEDFNEYFENELLSTPDPHFVFEVSNYEEAKRKEDLRILYGERLTITVTVYFAKKFEALRKAWYGLGDEFLQSIIRSERLDDLPGKRRSFISHDKRFILKVLSESEFAMFLELAPNYFRHMYKHCFKGMPSRLMKTVGGYKIKVTNHSTGWTRNEYLILMQYLRYQMPEDSESYDLKGVSKYCQEKGKVDLSFLEDFRGLPICLNQEMSEVLNAGIWNDTILLAKQNIIDYSLLLVVSKSEKKVAAAIMDYFQLCDLNKAITGNALKEDSNPPLLPLAYKERFRLMITQGYFCCAE</sequence>
<dbReference type="InterPro" id="IPR002423">
    <property type="entry name" value="Cpn60/GroEL/TCP-1"/>
</dbReference>
<dbReference type="Pfam" id="PF01363">
    <property type="entry name" value="FYVE"/>
    <property type="match status" value="1"/>
</dbReference>
<keyword evidence="6" id="KW-0418">Kinase</keyword>
<accession>A0AAU9J5L1</accession>
<comment type="caution">
    <text evidence="9">The sequence shown here is derived from an EMBL/GenBank/DDBJ whole genome shotgun (WGS) entry which is preliminary data.</text>
</comment>
<evidence type="ECO:0000313" key="9">
    <source>
        <dbReference type="EMBL" id="CAG9319607.1"/>
    </source>
</evidence>
<dbReference type="SMART" id="SM00330">
    <property type="entry name" value="PIPKc"/>
    <property type="match status" value="1"/>
</dbReference>
<evidence type="ECO:0000256" key="6">
    <source>
        <dbReference type="PROSITE-ProRule" id="PRU00781"/>
    </source>
</evidence>
<dbReference type="PROSITE" id="PS50178">
    <property type="entry name" value="ZF_FYVE"/>
    <property type="match status" value="1"/>
</dbReference>
<evidence type="ECO:0000256" key="1">
    <source>
        <dbReference type="ARBA" id="ARBA00012009"/>
    </source>
</evidence>
<dbReference type="InterPro" id="IPR027483">
    <property type="entry name" value="PInositol-4-P-4/5-kinase_C_sf"/>
</dbReference>
<evidence type="ECO:0000313" key="10">
    <source>
        <dbReference type="Proteomes" id="UP001162131"/>
    </source>
</evidence>
<keyword evidence="6" id="KW-0067">ATP-binding</keyword>
<feature type="domain" description="PIPK" evidence="8">
    <location>
        <begin position="783"/>
        <end position="1095"/>
    </location>
</feature>
<dbReference type="GO" id="GO:0046854">
    <property type="term" value="P:phosphatidylinositol phosphate biosynthetic process"/>
    <property type="evidence" value="ECO:0007669"/>
    <property type="project" value="TreeGrafter"/>
</dbReference>
<dbReference type="AlphaFoldDB" id="A0AAU9J5L1"/>
<evidence type="ECO:0000256" key="5">
    <source>
        <dbReference type="PROSITE-ProRule" id="PRU00091"/>
    </source>
</evidence>
<dbReference type="GO" id="GO:0005524">
    <property type="term" value="F:ATP binding"/>
    <property type="evidence" value="ECO:0007669"/>
    <property type="project" value="UniProtKB-UniRule"/>
</dbReference>
<name>A0AAU9J5L1_9CILI</name>
<dbReference type="InterPro" id="IPR002498">
    <property type="entry name" value="PInositol-4-P-4/5-kinase_core"/>
</dbReference>
<dbReference type="EC" id="2.7.1.150" evidence="1"/>
<dbReference type="PANTHER" id="PTHR45748:SF7">
    <property type="entry name" value="1-PHOSPHATIDYLINOSITOL 3-PHOSPHATE 5-KINASE-RELATED"/>
    <property type="match status" value="1"/>
</dbReference>
<keyword evidence="2" id="KW-0479">Metal-binding</keyword>
<dbReference type="GO" id="GO:0010008">
    <property type="term" value="C:endosome membrane"/>
    <property type="evidence" value="ECO:0007669"/>
    <property type="project" value="TreeGrafter"/>
</dbReference>
<dbReference type="SUPFAM" id="SSF56104">
    <property type="entry name" value="SAICAR synthase-like"/>
    <property type="match status" value="1"/>
</dbReference>
<dbReference type="Gene3D" id="3.30.800.10">
    <property type="entry name" value="Phosphatidylinositol Phosphate Kinase II Beta"/>
    <property type="match status" value="1"/>
</dbReference>
<keyword evidence="4" id="KW-0862">Zinc</keyword>
<dbReference type="Proteomes" id="UP001162131">
    <property type="component" value="Unassembled WGS sequence"/>
</dbReference>
<dbReference type="InterPro" id="IPR027409">
    <property type="entry name" value="GroEL-like_apical_dom_sf"/>
</dbReference>
<dbReference type="InterPro" id="IPR013083">
    <property type="entry name" value="Znf_RING/FYVE/PHD"/>
</dbReference>
<feature type="domain" description="FYVE-type" evidence="7">
    <location>
        <begin position="16"/>
        <end position="74"/>
    </location>
</feature>